<protein>
    <recommendedName>
        <fullName evidence="1">Peptidase S26 domain-containing protein</fullName>
    </recommendedName>
</protein>
<dbReference type="Pfam" id="PF10502">
    <property type="entry name" value="Peptidase_S26"/>
    <property type="match status" value="1"/>
</dbReference>
<dbReference type="EMBL" id="VZUQ01000023">
    <property type="protein sequence ID" value="KAB1184336.1"/>
    <property type="molecule type" value="Genomic_DNA"/>
</dbReference>
<accession>A0AAD3ZX38</accession>
<feature type="domain" description="Peptidase S26" evidence="1">
    <location>
        <begin position="19"/>
        <end position="172"/>
    </location>
</feature>
<evidence type="ECO:0000313" key="2">
    <source>
        <dbReference type="EMBL" id="KAB1184336.1"/>
    </source>
</evidence>
<evidence type="ECO:0000259" key="1">
    <source>
        <dbReference type="Pfam" id="PF10502"/>
    </source>
</evidence>
<dbReference type="Gene3D" id="2.10.109.10">
    <property type="entry name" value="Umud Fragment, subunit A"/>
    <property type="match status" value="1"/>
</dbReference>
<evidence type="ECO:0000313" key="3">
    <source>
        <dbReference type="Proteomes" id="UP000480943"/>
    </source>
</evidence>
<name>A0AAD3ZX38_PHODD</name>
<dbReference type="RefSeq" id="WP_106339332.1">
    <property type="nucleotide sequence ID" value="NZ_PVXI01000055.1"/>
</dbReference>
<dbReference type="GO" id="GO:0006465">
    <property type="term" value="P:signal peptide processing"/>
    <property type="evidence" value="ECO:0007669"/>
    <property type="project" value="InterPro"/>
</dbReference>
<reference evidence="2 3" key="1">
    <citation type="submission" date="2019-09" db="EMBL/GenBank/DDBJ databases">
        <title>Photobacterium damselae subsp. damselae CDC-2227-81, a human clinical isolate.</title>
        <authorList>
            <person name="Osorio C.R."/>
        </authorList>
    </citation>
    <scope>NUCLEOTIDE SEQUENCE [LARGE SCALE GENOMIC DNA]</scope>
    <source>
        <strain evidence="2 3">CDC-2227-81</strain>
    </source>
</reference>
<dbReference type="SUPFAM" id="SSF51306">
    <property type="entry name" value="LexA/Signal peptidase"/>
    <property type="match status" value="1"/>
</dbReference>
<comment type="caution">
    <text evidence="2">The sequence shown here is derived from an EMBL/GenBank/DDBJ whole genome shotgun (WGS) entry which is preliminary data.</text>
</comment>
<dbReference type="AlphaFoldDB" id="A0AAD3ZX38"/>
<dbReference type="InterPro" id="IPR019533">
    <property type="entry name" value="Peptidase_S26"/>
</dbReference>
<sequence>MLVTTNIKGITNSFVKERIVKPLVIGSVISLSITAFCQRYTIIPSSSSFPCISGSLFLLDRQDMNIQDGNLVTFLTKNAKLFPDDTHFTKLVVGSGGDTIVINRNEITNAGKTWNTDVTLSAQVLHVTLDSLSRTETIKPGHLFTIGTLPGSYDSRFWGQVDIKKQVLGKTYVLI</sequence>
<dbReference type="Proteomes" id="UP000480943">
    <property type="component" value="Unassembled WGS sequence"/>
</dbReference>
<dbReference type="GO" id="GO:0004252">
    <property type="term" value="F:serine-type endopeptidase activity"/>
    <property type="evidence" value="ECO:0007669"/>
    <property type="project" value="InterPro"/>
</dbReference>
<organism evidence="2 3">
    <name type="scientific">Photobacterium damselae subsp. damselae</name>
    <name type="common">Listonella damsela</name>
    <dbReference type="NCBI Taxonomy" id="85581"/>
    <lineage>
        <taxon>Bacteria</taxon>
        <taxon>Pseudomonadati</taxon>
        <taxon>Pseudomonadota</taxon>
        <taxon>Gammaproteobacteria</taxon>
        <taxon>Vibrionales</taxon>
        <taxon>Vibrionaceae</taxon>
        <taxon>Photobacterium</taxon>
    </lineage>
</organism>
<proteinExistence type="predicted"/>
<dbReference type="InterPro" id="IPR036286">
    <property type="entry name" value="LexA/Signal_pep-like_sf"/>
</dbReference>
<gene>
    <name evidence="2" type="ORF">F6450_02245</name>
</gene>